<evidence type="ECO:0000313" key="8">
    <source>
        <dbReference type="EMBL" id="VAX05680.1"/>
    </source>
</evidence>
<keyword evidence="5" id="KW-0283">Flagellar rotation</keyword>
<evidence type="ECO:0000256" key="6">
    <source>
        <dbReference type="ARBA" id="ARBA00022989"/>
    </source>
</evidence>
<reference evidence="8" key="1">
    <citation type="submission" date="2018-06" db="EMBL/GenBank/DDBJ databases">
        <authorList>
            <person name="Zhirakovskaya E."/>
        </authorList>
    </citation>
    <scope>NUCLEOTIDE SEQUENCE</scope>
</reference>
<dbReference type="AlphaFoldDB" id="A0A3B1B5Y9"/>
<evidence type="ECO:0000256" key="4">
    <source>
        <dbReference type="ARBA" id="ARBA00022692"/>
    </source>
</evidence>
<gene>
    <name evidence="8" type="ORF">MNBD_GAMMA19-792</name>
</gene>
<keyword evidence="7" id="KW-0472">Membrane</keyword>
<name>A0A3B1B5Y9_9ZZZZ</name>
<keyword evidence="3" id="KW-0145">Chemotaxis</keyword>
<keyword evidence="6" id="KW-1133">Transmembrane helix</keyword>
<accession>A0A3B1B5Y9</accession>
<dbReference type="Pfam" id="PF03748">
    <property type="entry name" value="FliL"/>
    <property type="match status" value="1"/>
</dbReference>
<feature type="non-terminal residue" evidence="8">
    <location>
        <position position="1"/>
    </location>
</feature>
<dbReference type="GO" id="GO:0071973">
    <property type="term" value="P:bacterial-type flagellum-dependent cell motility"/>
    <property type="evidence" value="ECO:0007669"/>
    <property type="project" value="InterPro"/>
</dbReference>
<dbReference type="GO" id="GO:0009425">
    <property type="term" value="C:bacterial-type flagellum basal body"/>
    <property type="evidence" value="ECO:0007669"/>
    <property type="project" value="InterPro"/>
</dbReference>
<dbReference type="GO" id="GO:0005886">
    <property type="term" value="C:plasma membrane"/>
    <property type="evidence" value="ECO:0007669"/>
    <property type="project" value="UniProtKB-SubCell"/>
</dbReference>
<sequence>EGKETLREEALEVVQQILEEETGDPGIEAVYFTSFVMQ</sequence>
<evidence type="ECO:0000256" key="2">
    <source>
        <dbReference type="ARBA" id="ARBA00022475"/>
    </source>
</evidence>
<evidence type="ECO:0000256" key="3">
    <source>
        <dbReference type="ARBA" id="ARBA00022500"/>
    </source>
</evidence>
<dbReference type="InterPro" id="IPR005503">
    <property type="entry name" value="FliL"/>
</dbReference>
<evidence type="ECO:0000256" key="1">
    <source>
        <dbReference type="ARBA" id="ARBA00004162"/>
    </source>
</evidence>
<evidence type="ECO:0008006" key="9">
    <source>
        <dbReference type="Google" id="ProtNLM"/>
    </source>
</evidence>
<organism evidence="8">
    <name type="scientific">hydrothermal vent metagenome</name>
    <dbReference type="NCBI Taxonomy" id="652676"/>
    <lineage>
        <taxon>unclassified sequences</taxon>
        <taxon>metagenomes</taxon>
        <taxon>ecological metagenomes</taxon>
    </lineage>
</organism>
<proteinExistence type="predicted"/>
<keyword evidence="4" id="KW-0812">Transmembrane</keyword>
<keyword evidence="2" id="KW-1003">Cell membrane</keyword>
<dbReference type="EMBL" id="UOFV01000545">
    <property type="protein sequence ID" value="VAX05680.1"/>
    <property type="molecule type" value="Genomic_DNA"/>
</dbReference>
<evidence type="ECO:0000256" key="5">
    <source>
        <dbReference type="ARBA" id="ARBA00022779"/>
    </source>
</evidence>
<dbReference type="GO" id="GO:0006935">
    <property type="term" value="P:chemotaxis"/>
    <property type="evidence" value="ECO:0007669"/>
    <property type="project" value="UniProtKB-KW"/>
</dbReference>
<comment type="subcellular location">
    <subcellularLocation>
        <location evidence="1">Cell membrane</location>
        <topology evidence="1">Single-pass membrane protein</topology>
    </subcellularLocation>
</comment>
<evidence type="ECO:0000256" key="7">
    <source>
        <dbReference type="ARBA" id="ARBA00023136"/>
    </source>
</evidence>
<protein>
    <recommendedName>
        <fullName evidence="9">Flagellar protein FliL</fullName>
    </recommendedName>
</protein>